<protein>
    <submittedName>
        <fullName evidence="1">Uncharacterized protein</fullName>
    </submittedName>
</protein>
<gene>
    <name evidence="1" type="ORF">TSPGSL018_19368</name>
</gene>
<evidence type="ECO:0000313" key="1">
    <source>
        <dbReference type="EMBL" id="JAC76743.1"/>
    </source>
</evidence>
<feature type="non-terminal residue" evidence="1">
    <location>
        <position position="1"/>
    </location>
</feature>
<accession>A0A061RXR7</accession>
<dbReference type="AlphaFoldDB" id="A0A061RXR7"/>
<dbReference type="EMBL" id="GBEZ01008817">
    <property type="protein sequence ID" value="JAC76743.1"/>
    <property type="molecule type" value="Transcribed_RNA"/>
</dbReference>
<dbReference type="Gene3D" id="1.25.10.10">
    <property type="entry name" value="Leucine-rich Repeat Variant"/>
    <property type="match status" value="1"/>
</dbReference>
<proteinExistence type="predicted"/>
<sequence length="122" mass="13094">AFISIQDAPSGMALTREAGILKKMQEQMQGCGGSEVSHYVSVLQNFSMAESDDDRDVLVASGTLGPIVEFLDMGPDVDKETFSLAVCVVQLLIVYGTAAHRAAVRGAGAIEALSKWCTRAWW</sequence>
<reference evidence="1" key="1">
    <citation type="submission" date="2014-05" db="EMBL/GenBank/DDBJ databases">
        <title>The transcriptome of the halophilic microalga Tetraselmis sp. GSL018 isolated from the Great Salt Lake, Utah.</title>
        <authorList>
            <person name="Jinkerson R.E."/>
            <person name="D'Adamo S."/>
            <person name="Posewitz M.C."/>
        </authorList>
    </citation>
    <scope>NUCLEOTIDE SEQUENCE</scope>
    <source>
        <strain evidence="1">GSL018</strain>
    </source>
</reference>
<organism evidence="1">
    <name type="scientific">Tetraselmis sp. GSL018</name>
    <dbReference type="NCBI Taxonomy" id="582737"/>
    <lineage>
        <taxon>Eukaryota</taxon>
        <taxon>Viridiplantae</taxon>
        <taxon>Chlorophyta</taxon>
        <taxon>core chlorophytes</taxon>
        <taxon>Chlorodendrophyceae</taxon>
        <taxon>Chlorodendrales</taxon>
        <taxon>Chlorodendraceae</taxon>
        <taxon>Tetraselmis</taxon>
    </lineage>
</organism>
<feature type="non-terminal residue" evidence="1">
    <location>
        <position position="122"/>
    </location>
</feature>
<dbReference type="InterPro" id="IPR011989">
    <property type="entry name" value="ARM-like"/>
</dbReference>
<name>A0A061RXR7_9CHLO</name>